<dbReference type="AlphaFoldDB" id="A0A401G6G4"/>
<dbReference type="PROSITE" id="PS01360">
    <property type="entry name" value="ZF_MYND_1"/>
    <property type="match status" value="1"/>
</dbReference>
<dbReference type="RefSeq" id="XP_027608666.1">
    <property type="nucleotide sequence ID" value="XM_027752865.1"/>
</dbReference>
<keyword evidence="1" id="KW-0479">Metal-binding</keyword>
<evidence type="ECO:0000256" key="4">
    <source>
        <dbReference type="PROSITE-ProRule" id="PRU00134"/>
    </source>
</evidence>
<feature type="compositionally biased region" description="Basic and acidic residues" evidence="5">
    <location>
        <begin position="685"/>
        <end position="699"/>
    </location>
</feature>
<evidence type="ECO:0000256" key="3">
    <source>
        <dbReference type="ARBA" id="ARBA00022833"/>
    </source>
</evidence>
<sequence length="699" mass="78611">MRSKTKNPPNSLVRVFTDAWTDDWVGVADQLCITLDLPDLTTRSGLKKVHNDLPAIEARLNQTFKYARRCGNTNILGGVLSIYAKMCIVDSILQDKLLGAGLLDKIVALTSLPEARYVALRTLNAITLRSGKRYRTDLVKCTPTLVKLLQQHPDDVTLCSVITAIFSHSVYLFASAKDYFDFSVMTQTILQSLRHPVFSGYMFDHALSFFSKVVTDISSDCRNIPSFTTFLIALLRGLDFRHRVWALDCLLQIHDPPKGKDRKNISSFGLAAALNTRELPKDLEKLLDAFGRENSEMYTTHRSSVNYLALHVQHSFSPDLIKLGHGIGAEVLASRFPVPELLCSCCNHPMRHPDDKNSLLECATALRKQADSNSYDLDLADALEWRHLFVRDSTKASKHAEAALARNPSFGFFHYAVALGMDQQGTLRASKKGLKCAGLPLWLRIEFLRLAVEAALYLGLPEALIKNKDERVAVLLGAYADAKRLVDISPPDSVGRQRDLSMYILLALLVAGPRADLASADIQRALKEITVSEKFMEFLGNPIDNEMHLNITRQAVVDRMSESMEEWGAMLQRCCEERCCEDSRALTLPEPAFYGDAEALSVWLTKFEEELRQGKEDNDSDDDYSFDIFSDERLVLLQCSWCRRSSAVLKKCGRCGKARYCDLECQKLDWKEHKHVCGRSPSKAPTHEHTHTEYHATTD</sequence>
<organism evidence="7 8">
    <name type="scientific">Sparassis crispa</name>
    <dbReference type="NCBI Taxonomy" id="139825"/>
    <lineage>
        <taxon>Eukaryota</taxon>
        <taxon>Fungi</taxon>
        <taxon>Dikarya</taxon>
        <taxon>Basidiomycota</taxon>
        <taxon>Agaricomycotina</taxon>
        <taxon>Agaricomycetes</taxon>
        <taxon>Polyporales</taxon>
        <taxon>Sparassidaceae</taxon>
        <taxon>Sparassis</taxon>
    </lineage>
</organism>
<dbReference type="GeneID" id="38774670"/>
<keyword evidence="2 4" id="KW-0863">Zinc-finger</keyword>
<name>A0A401G6G4_9APHY</name>
<dbReference type="EMBL" id="BFAD01000001">
    <property type="protein sequence ID" value="GBE77753.1"/>
    <property type="molecule type" value="Genomic_DNA"/>
</dbReference>
<feature type="domain" description="MYND-type" evidence="6">
    <location>
        <begin position="639"/>
        <end position="677"/>
    </location>
</feature>
<dbReference type="GO" id="GO:0008270">
    <property type="term" value="F:zinc ion binding"/>
    <property type="evidence" value="ECO:0007669"/>
    <property type="project" value="UniProtKB-KW"/>
</dbReference>
<dbReference type="PROSITE" id="PS50865">
    <property type="entry name" value="ZF_MYND_2"/>
    <property type="match status" value="1"/>
</dbReference>
<evidence type="ECO:0000256" key="5">
    <source>
        <dbReference type="SAM" id="MobiDB-lite"/>
    </source>
</evidence>
<evidence type="ECO:0000259" key="6">
    <source>
        <dbReference type="PROSITE" id="PS50865"/>
    </source>
</evidence>
<feature type="region of interest" description="Disordered" evidence="5">
    <location>
        <begin position="678"/>
        <end position="699"/>
    </location>
</feature>
<keyword evidence="8" id="KW-1185">Reference proteome</keyword>
<dbReference type="InterPro" id="IPR002893">
    <property type="entry name" value="Znf_MYND"/>
</dbReference>
<evidence type="ECO:0000313" key="8">
    <source>
        <dbReference type="Proteomes" id="UP000287166"/>
    </source>
</evidence>
<dbReference type="SUPFAM" id="SSF144232">
    <property type="entry name" value="HIT/MYND zinc finger-like"/>
    <property type="match status" value="1"/>
</dbReference>
<protein>
    <recommendedName>
        <fullName evidence="6">MYND-type domain-containing protein</fullName>
    </recommendedName>
</protein>
<evidence type="ECO:0000313" key="7">
    <source>
        <dbReference type="EMBL" id="GBE77753.1"/>
    </source>
</evidence>
<dbReference type="SUPFAM" id="SSF48371">
    <property type="entry name" value="ARM repeat"/>
    <property type="match status" value="1"/>
</dbReference>
<dbReference type="OrthoDB" id="2799691at2759"/>
<evidence type="ECO:0000256" key="1">
    <source>
        <dbReference type="ARBA" id="ARBA00022723"/>
    </source>
</evidence>
<reference evidence="7 8" key="1">
    <citation type="journal article" date="2018" name="Sci. Rep.">
        <title>Genome sequence of the cauliflower mushroom Sparassis crispa (Hanabiratake) and its association with beneficial usage.</title>
        <authorList>
            <person name="Kiyama R."/>
            <person name="Furutani Y."/>
            <person name="Kawaguchi K."/>
            <person name="Nakanishi T."/>
        </authorList>
    </citation>
    <scope>NUCLEOTIDE SEQUENCE [LARGE SCALE GENOMIC DNA]</scope>
</reference>
<proteinExistence type="predicted"/>
<gene>
    <name evidence="7" type="ORF">SCP_0106350</name>
</gene>
<keyword evidence="3" id="KW-0862">Zinc</keyword>
<accession>A0A401G6G4</accession>
<dbReference type="Proteomes" id="UP000287166">
    <property type="component" value="Unassembled WGS sequence"/>
</dbReference>
<dbReference type="Gene3D" id="6.10.140.2220">
    <property type="match status" value="1"/>
</dbReference>
<dbReference type="STRING" id="139825.A0A401G6G4"/>
<dbReference type="InParanoid" id="A0A401G6G4"/>
<comment type="caution">
    <text evidence="7">The sequence shown here is derived from an EMBL/GenBank/DDBJ whole genome shotgun (WGS) entry which is preliminary data.</text>
</comment>
<dbReference type="Pfam" id="PF01753">
    <property type="entry name" value="zf-MYND"/>
    <property type="match status" value="1"/>
</dbReference>
<dbReference type="InterPro" id="IPR016024">
    <property type="entry name" value="ARM-type_fold"/>
</dbReference>
<evidence type="ECO:0000256" key="2">
    <source>
        <dbReference type="ARBA" id="ARBA00022771"/>
    </source>
</evidence>